<evidence type="ECO:0000259" key="2">
    <source>
        <dbReference type="PROSITE" id="PS51494"/>
    </source>
</evidence>
<dbReference type="PROSITE" id="PS51494">
    <property type="entry name" value="SPOIVB"/>
    <property type="match status" value="1"/>
</dbReference>
<evidence type="ECO:0000313" key="3">
    <source>
        <dbReference type="EMBL" id="TGA96379.1"/>
    </source>
</evidence>
<dbReference type="Pfam" id="PF05580">
    <property type="entry name" value="Peptidase_S55"/>
    <property type="match status" value="1"/>
</dbReference>
<keyword evidence="1" id="KW-0720">Serine protease</keyword>
<keyword evidence="1" id="KW-0645">Protease</keyword>
<evidence type="ECO:0000256" key="1">
    <source>
        <dbReference type="ARBA" id="ARBA00022825"/>
    </source>
</evidence>
<dbReference type="EMBL" id="SRJD01000025">
    <property type="protein sequence ID" value="TGA96379.1"/>
    <property type="molecule type" value="Genomic_DNA"/>
</dbReference>
<feature type="domain" description="Peptidase S55" evidence="2">
    <location>
        <begin position="184"/>
        <end position="425"/>
    </location>
</feature>
<dbReference type="Pfam" id="PF17820">
    <property type="entry name" value="PDZ_6"/>
    <property type="match status" value="1"/>
</dbReference>
<dbReference type="InterPro" id="IPR008763">
    <property type="entry name" value="Peptidase_S55"/>
</dbReference>
<dbReference type="InterPro" id="IPR014219">
    <property type="entry name" value="SpoIVB"/>
</dbReference>
<dbReference type="Proteomes" id="UP000298347">
    <property type="component" value="Unassembled WGS sequence"/>
</dbReference>
<dbReference type="OrthoDB" id="9765242at2"/>
<dbReference type="InterPro" id="IPR036034">
    <property type="entry name" value="PDZ_sf"/>
</dbReference>
<dbReference type="GO" id="GO:0008236">
    <property type="term" value="F:serine-type peptidase activity"/>
    <property type="evidence" value="ECO:0007669"/>
    <property type="project" value="UniProtKB-KW"/>
</dbReference>
<comment type="caution">
    <text evidence="3">The sequence shown here is derived from an EMBL/GenBank/DDBJ whole genome shotgun (WGS) entry which is preliminary data.</text>
</comment>
<gene>
    <name evidence="3" type="primary">spoIVB</name>
    <name evidence="3" type="ORF">E4665_15590</name>
</gene>
<dbReference type="SUPFAM" id="SSF50156">
    <property type="entry name" value="PDZ domain-like"/>
    <property type="match status" value="1"/>
</dbReference>
<dbReference type="Gene3D" id="2.30.42.10">
    <property type="match status" value="1"/>
</dbReference>
<dbReference type="InterPro" id="IPR001478">
    <property type="entry name" value="PDZ"/>
</dbReference>
<dbReference type="AlphaFoldDB" id="A0A4Z0GK85"/>
<organism evidence="3 4">
    <name type="scientific">Sporolactobacillus shoreae</name>
    <dbReference type="NCBI Taxonomy" id="1465501"/>
    <lineage>
        <taxon>Bacteria</taxon>
        <taxon>Bacillati</taxon>
        <taxon>Bacillota</taxon>
        <taxon>Bacilli</taxon>
        <taxon>Bacillales</taxon>
        <taxon>Sporolactobacillaceae</taxon>
        <taxon>Sporolactobacillus</taxon>
    </lineage>
</organism>
<sequence>MGKRKKKLGVLAGLILLGFLIAFFCMKTGQITGYVLKAADTAKVEGQSFRSGLAAGSPIAMEVKKIKTFAVHERQKYVKTQTVFFMKKPETFSEAHTGGEIHLIPGGQSIGVRISTRGVLVVGYHLVSGPDGKLSPGENAGIKIGDVITKINGKPITTIADVRSLVTHVAKSQTLTVDVLRRTASLQKKLIPVKDSEGSLYELGLYIRDSASGIGTMTFYDPETSSYGALGHVISDKDTGQPIIIKTGHIVNSTVQAIDKGAEGKPGEKIAFFSENAANIGSVEKNTPFGIYGHLKGRGMLRSSAWDKGLPAASADEVREGPAQILTVLNGTRVQAFDILILNSVPQKYPATKGLVIKVTDKRLLQSTGGIIQGMSGSPIIQNGKLVGAVTHVFVNDPTCGYGVHIEWMLQEAGMDSSKNQRMQQAAS</sequence>
<reference evidence="3 4" key="1">
    <citation type="journal article" date="2015" name="Int. J. Syst. Evol. Microbiol.">
        <title>Sporolactobacillus shoreae sp. nov. and Sporolactobacillus spathodeae sp. nov., two spore-forming lactic acid bacteria isolated from tree barks in Thailand.</title>
        <authorList>
            <person name="Thamacharoensuk T."/>
            <person name="Kitahara M."/>
            <person name="Ohkuma M."/>
            <person name="Thongchul N."/>
            <person name="Tanasupawat S."/>
        </authorList>
    </citation>
    <scope>NUCLEOTIDE SEQUENCE [LARGE SCALE GENOMIC DNA]</scope>
    <source>
        <strain evidence="3 4">BK92</strain>
    </source>
</reference>
<proteinExistence type="predicted"/>
<dbReference type="InterPro" id="IPR041489">
    <property type="entry name" value="PDZ_6"/>
</dbReference>
<dbReference type="EC" id="3.4.21.116" evidence="3"/>
<name>A0A4Z0GK85_9BACL</name>
<protein>
    <submittedName>
        <fullName evidence="3">SpoIVB peptidase</fullName>
        <ecNumber evidence="3">3.4.21.116</ecNumber>
    </submittedName>
</protein>
<accession>A0A4Z0GK85</accession>
<dbReference type="SUPFAM" id="SSF50494">
    <property type="entry name" value="Trypsin-like serine proteases"/>
    <property type="match status" value="1"/>
</dbReference>
<keyword evidence="3" id="KW-0378">Hydrolase</keyword>
<evidence type="ECO:0000313" key="4">
    <source>
        <dbReference type="Proteomes" id="UP000298347"/>
    </source>
</evidence>
<dbReference type="InterPro" id="IPR009003">
    <property type="entry name" value="Peptidase_S1_PA"/>
</dbReference>
<dbReference type="RefSeq" id="WP_135349723.1">
    <property type="nucleotide sequence ID" value="NZ_SRJD01000025.1"/>
</dbReference>
<dbReference type="SMART" id="SM00228">
    <property type="entry name" value="PDZ"/>
    <property type="match status" value="1"/>
</dbReference>
<keyword evidence="4" id="KW-1185">Reference proteome</keyword>
<dbReference type="NCBIfam" id="TIGR02860">
    <property type="entry name" value="spore_IV_B"/>
    <property type="match status" value="1"/>
</dbReference>